<dbReference type="Gene3D" id="3.10.450.50">
    <property type="match status" value="1"/>
</dbReference>
<dbReference type="GO" id="GO:0016740">
    <property type="term" value="F:transferase activity"/>
    <property type="evidence" value="ECO:0007669"/>
    <property type="project" value="UniProtKB-KW"/>
</dbReference>
<organism evidence="8 9">
    <name type="scientific">Candidatus Glassbacteria bacterium GWA2_58_10</name>
    <dbReference type="NCBI Taxonomy" id="1817865"/>
    <lineage>
        <taxon>Bacteria</taxon>
        <taxon>Candidatus Glassiibacteriota</taxon>
    </lineage>
</organism>
<evidence type="ECO:0000256" key="5">
    <source>
        <dbReference type="ARBA" id="ARBA00023316"/>
    </source>
</evidence>
<comment type="pathway">
    <text evidence="1 6">Cell wall biogenesis; peptidoglycan biosynthesis.</text>
</comment>
<dbReference type="GO" id="GO:0009252">
    <property type="term" value="P:peptidoglycan biosynthetic process"/>
    <property type="evidence" value="ECO:0007669"/>
    <property type="project" value="UniProtKB-UniPathway"/>
</dbReference>
<reference evidence="8 9" key="1">
    <citation type="journal article" date="2016" name="Nat. Commun.">
        <title>Thousands of microbial genomes shed light on interconnected biogeochemical processes in an aquifer system.</title>
        <authorList>
            <person name="Anantharaman K."/>
            <person name="Brown C.T."/>
            <person name="Hug L.A."/>
            <person name="Sharon I."/>
            <person name="Castelle C.J."/>
            <person name="Probst A.J."/>
            <person name="Thomas B.C."/>
            <person name="Singh A."/>
            <person name="Wilkins M.J."/>
            <person name="Karaoz U."/>
            <person name="Brodie E.L."/>
            <person name="Williams K.H."/>
            <person name="Hubbard S.S."/>
            <person name="Banfield J.F."/>
        </authorList>
    </citation>
    <scope>NUCLEOTIDE SEQUENCE [LARGE SCALE GENOMIC DNA]</scope>
</reference>
<evidence type="ECO:0000256" key="6">
    <source>
        <dbReference type="PROSITE-ProRule" id="PRU01373"/>
    </source>
</evidence>
<accession>A0A1F5YCG5</accession>
<keyword evidence="4 6" id="KW-0573">Peptidoglycan synthesis</keyword>
<dbReference type="InterPro" id="IPR005490">
    <property type="entry name" value="LD_TPept_cat_dom"/>
</dbReference>
<evidence type="ECO:0000313" key="9">
    <source>
        <dbReference type="Proteomes" id="UP000176992"/>
    </source>
</evidence>
<dbReference type="InterPro" id="IPR056203">
    <property type="entry name" value="Cds6_C"/>
</dbReference>
<evidence type="ECO:0000259" key="7">
    <source>
        <dbReference type="PROSITE" id="PS52029"/>
    </source>
</evidence>
<proteinExistence type="predicted"/>
<dbReference type="SUPFAM" id="SSF141523">
    <property type="entry name" value="L,D-transpeptidase catalytic domain-like"/>
    <property type="match status" value="1"/>
</dbReference>
<feature type="active site" description="Nucleophile" evidence="6">
    <location>
        <position position="119"/>
    </location>
</feature>
<sequence length="268" mass="31162">MGDGASQYALLVDKQSQMLYLYSSTPDGPHLDKQFRCTTGKNNNGAKVREGDKKTPNGVYFFRSILEDGQLPSKYGVRAFPMDYPNDYDRLDRKTGYGIWLHAVDEDQRVSNSFDTEGCVVVTNKDIMEISSYIRLNSTPIIVDDSIIRAPAASLEEGKKEVLAFIDTWVKSWAGKDLDRYMDCYDERFYGYGRSKEEQRRYKENLNRAYKKIRIKLSDYQIFGYHDYIVASFVQDYRSDRFHSTGRKKLYLTRTENGPKILSERINR</sequence>
<dbReference type="Proteomes" id="UP000176992">
    <property type="component" value="Unassembled WGS sequence"/>
</dbReference>
<dbReference type="PANTHER" id="PTHR36699">
    <property type="entry name" value="LD-TRANSPEPTIDASE"/>
    <property type="match status" value="1"/>
</dbReference>
<comment type="caution">
    <text evidence="8">The sequence shown here is derived from an EMBL/GenBank/DDBJ whole genome shotgun (WGS) entry which is preliminary data.</text>
</comment>
<name>A0A1F5YCG5_9BACT</name>
<dbReference type="Pfam" id="PF24125">
    <property type="entry name" value="Cds6_C"/>
    <property type="match status" value="1"/>
</dbReference>
<evidence type="ECO:0000256" key="4">
    <source>
        <dbReference type="ARBA" id="ARBA00022984"/>
    </source>
</evidence>
<protein>
    <recommendedName>
        <fullName evidence="7">L,D-TPase catalytic domain-containing protein</fullName>
    </recommendedName>
</protein>
<dbReference type="UniPathway" id="UPA00219"/>
<dbReference type="GO" id="GO:0008360">
    <property type="term" value="P:regulation of cell shape"/>
    <property type="evidence" value="ECO:0007669"/>
    <property type="project" value="UniProtKB-UniRule"/>
</dbReference>
<dbReference type="PROSITE" id="PS52029">
    <property type="entry name" value="LD_TPASE"/>
    <property type="match status" value="1"/>
</dbReference>
<dbReference type="PANTHER" id="PTHR36699:SF1">
    <property type="entry name" value="L,D-TRANSPEPTIDASE YAFK-RELATED"/>
    <property type="match status" value="1"/>
</dbReference>
<evidence type="ECO:0000256" key="2">
    <source>
        <dbReference type="ARBA" id="ARBA00022679"/>
    </source>
</evidence>
<keyword evidence="3 6" id="KW-0133">Cell shape</keyword>
<dbReference type="InterPro" id="IPR032710">
    <property type="entry name" value="NTF2-like_dom_sf"/>
</dbReference>
<evidence type="ECO:0000256" key="3">
    <source>
        <dbReference type="ARBA" id="ARBA00022960"/>
    </source>
</evidence>
<evidence type="ECO:0000256" key="1">
    <source>
        <dbReference type="ARBA" id="ARBA00004752"/>
    </source>
</evidence>
<feature type="active site" description="Proton donor/acceptor" evidence="6">
    <location>
        <position position="102"/>
    </location>
</feature>
<dbReference type="Pfam" id="PF03734">
    <property type="entry name" value="YkuD"/>
    <property type="match status" value="1"/>
</dbReference>
<feature type="domain" description="L,D-TPase catalytic" evidence="7">
    <location>
        <begin position="8"/>
        <end position="144"/>
    </location>
</feature>
<dbReference type="AlphaFoldDB" id="A0A1F5YCG5"/>
<keyword evidence="5 6" id="KW-0961">Cell wall biogenesis/degradation</keyword>
<keyword evidence="2" id="KW-0808">Transferase</keyword>
<dbReference type="SUPFAM" id="SSF54427">
    <property type="entry name" value="NTF2-like"/>
    <property type="match status" value="1"/>
</dbReference>
<dbReference type="InterPro" id="IPR038063">
    <property type="entry name" value="Transpep_catalytic_dom"/>
</dbReference>
<dbReference type="EMBL" id="MFIV01000198">
    <property type="protein sequence ID" value="OGF97885.1"/>
    <property type="molecule type" value="Genomic_DNA"/>
</dbReference>
<evidence type="ECO:0000313" key="8">
    <source>
        <dbReference type="EMBL" id="OGF97885.1"/>
    </source>
</evidence>
<gene>
    <name evidence="8" type="ORF">A2Z86_06910</name>
</gene>
<dbReference type="CDD" id="cd16913">
    <property type="entry name" value="YkuD_like"/>
    <property type="match status" value="1"/>
</dbReference>
<dbReference type="Gene3D" id="2.40.440.10">
    <property type="entry name" value="L,D-transpeptidase catalytic domain-like"/>
    <property type="match status" value="1"/>
</dbReference>
<dbReference type="GO" id="GO:0071555">
    <property type="term" value="P:cell wall organization"/>
    <property type="evidence" value="ECO:0007669"/>
    <property type="project" value="UniProtKB-UniRule"/>
</dbReference>